<feature type="binding site" evidence="4">
    <location>
        <begin position="31"/>
        <end position="33"/>
    </location>
    <ligand>
        <name>shikimate</name>
        <dbReference type="ChEBI" id="CHEBI:36208"/>
    </ligand>
</feature>
<dbReference type="Gene3D" id="3.40.50.720">
    <property type="entry name" value="NAD(P)-binding Rossmann-like Domain"/>
    <property type="match status" value="1"/>
</dbReference>
<accession>A0ABS8BTN2</accession>
<dbReference type="RefSeq" id="WP_226747891.1">
    <property type="nucleotide sequence ID" value="NZ_JAJATZ010000003.1"/>
</dbReference>
<dbReference type="Pfam" id="PF08501">
    <property type="entry name" value="Shikimate_dh_N"/>
    <property type="match status" value="1"/>
</dbReference>
<comment type="catalytic activity">
    <reaction evidence="4">
        <text>shikimate + NADP(+) = 3-dehydroshikimate + NADPH + H(+)</text>
        <dbReference type="Rhea" id="RHEA:17737"/>
        <dbReference type="ChEBI" id="CHEBI:15378"/>
        <dbReference type="ChEBI" id="CHEBI:16630"/>
        <dbReference type="ChEBI" id="CHEBI:36208"/>
        <dbReference type="ChEBI" id="CHEBI:57783"/>
        <dbReference type="ChEBI" id="CHEBI:58349"/>
        <dbReference type="EC" id="1.1.1.25"/>
    </reaction>
</comment>
<feature type="binding site" evidence="4">
    <location>
        <position position="268"/>
    </location>
    <ligand>
        <name>shikimate</name>
        <dbReference type="ChEBI" id="CHEBI:36208"/>
    </ligand>
</feature>
<organism evidence="7 8">
    <name type="scientific">Loktanella gaetbuli</name>
    <dbReference type="NCBI Taxonomy" id="2881335"/>
    <lineage>
        <taxon>Bacteria</taxon>
        <taxon>Pseudomonadati</taxon>
        <taxon>Pseudomonadota</taxon>
        <taxon>Alphaproteobacteria</taxon>
        <taxon>Rhodobacterales</taxon>
        <taxon>Roseobacteraceae</taxon>
        <taxon>Loktanella</taxon>
    </lineage>
</organism>
<dbReference type="PANTHER" id="PTHR21089">
    <property type="entry name" value="SHIKIMATE DEHYDROGENASE"/>
    <property type="match status" value="1"/>
</dbReference>
<evidence type="ECO:0000256" key="2">
    <source>
        <dbReference type="ARBA" id="ARBA00023002"/>
    </source>
</evidence>
<dbReference type="Proteomes" id="UP001138961">
    <property type="component" value="Unassembled WGS sequence"/>
</dbReference>
<dbReference type="EC" id="1.1.1.25" evidence="4"/>
<keyword evidence="2 4" id="KW-0560">Oxidoreductase</keyword>
<keyword evidence="8" id="KW-1185">Reference proteome</keyword>
<comment type="caution">
    <text evidence="4">Lacks conserved residue(s) required for the propagation of feature annotation.</text>
</comment>
<name>A0ABS8BTN2_9RHOB</name>
<comment type="function">
    <text evidence="4">Involved in the biosynthesis of the chorismate, which leads to the biosynthesis of aromatic amino acids. Catalyzes the reversible NADPH linked reduction of 3-dehydroshikimate (DHSA) to yield shikimate (SA).</text>
</comment>
<dbReference type="InterPro" id="IPR036291">
    <property type="entry name" value="NAD(P)-bd_dom_sf"/>
</dbReference>
<feature type="active site" description="Proton acceptor" evidence="4">
    <location>
        <position position="86"/>
    </location>
</feature>
<dbReference type="InterPro" id="IPR041121">
    <property type="entry name" value="SDH_C"/>
</dbReference>
<dbReference type="Pfam" id="PF18317">
    <property type="entry name" value="SDH_C"/>
    <property type="match status" value="1"/>
</dbReference>
<evidence type="ECO:0000256" key="1">
    <source>
        <dbReference type="ARBA" id="ARBA00004871"/>
    </source>
</evidence>
<protein>
    <recommendedName>
        <fullName evidence="4">Shikimate dehydrogenase (NADP(+))</fullName>
        <shortName evidence="4">SDH</shortName>
        <ecNumber evidence="4">1.1.1.25</ecNumber>
    </recommendedName>
</protein>
<comment type="subunit">
    <text evidence="4">Homodimer.</text>
</comment>
<keyword evidence="3 4" id="KW-0057">Aromatic amino acid biosynthesis</keyword>
<dbReference type="HAMAP" id="MF_00222">
    <property type="entry name" value="Shikimate_DH_AroE"/>
    <property type="match status" value="1"/>
</dbReference>
<proteinExistence type="inferred from homology"/>
<dbReference type="Gene3D" id="3.40.50.10860">
    <property type="entry name" value="Leucine Dehydrogenase, chain A, domain 1"/>
    <property type="match status" value="1"/>
</dbReference>
<dbReference type="InterPro" id="IPR022893">
    <property type="entry name" value="Shikimate_DH_fam"/>
</dbReference>
<dbReference type="InterPro" id="IPR013708">
    <property type="entry name" value="Shikimate_DH-bd_N"/>
</dbReference>
<feature type="binding site" evidence="4">
    <location>
        <position position="238"/>
    </location>
    <ligand>
        <name>NADP(+)</name>
        <dbReference type="ChEBI" id="CHEBI:58349"/>
    </ligand>
</feature>
<feature type="binding site" evidence="4">
    <location>
        <position position="240"/>
    </location>
    <ligand>
        <name>shikimate</name>
        <dbReference type="ChEBI" id="CHEBI:36208"/>
    </ligand>
</feature>
<dbReference type="NCBIfam" id="NF009201">
    <property type="entry name" value="PRK12549.1"/>
    <property type="match status" value="1"/>
</dbReference>
<dbReference type="PANTHER" id="PTHR21089:SF1">
    <property type="entry name" value="BIFUNCTIONAL 3-DEHYDROQUINATE DEHYDRATASE_SHIKIMATE DEHYDROGENASE, CHLOROPLASTIC"/>
    <property type="match status" value="1"/>
</dbReference>
<comment type="similarity">
    <text evidence="4">Belongs to the shikimate dehydrogenase family.</text>
</comment>
<reference evidence="7" key="1">
    <citation type="submission" date="2021-10" db="EMBL/GenBank/DDBJ databases">
        <title>Loktanella gaetbuli sp. nov., isolated from a tidal flat.</title>
        <authorList>
            <person name="Park S."/>
            <person name="Yoon J.-H."/>
        </authorList>
    </citation>
    <scope>NUCLEOTIDE SEQUENCE</scope>
    <source>
        <strain evidence="7">TSTF-M6</strain>
    </source>
</reference>
<evidence type="ECO:0000313" key="8">
    <source>
        <dbReference type="Proteomes" id="UP001138961"/>
    </source>
</evidence>
<feature type="binding site" evidence="4">
    <location>
        <position position="261"/>
    </location>
    <ligand>
        <name>NADP(+)</name>
        <dbReference type="ChEBI" id="CHEBI:58349"/>
    </ligand>
</feature>
<feature type="binding site" evidence="4">
    <location>
        <position position="122"/>
    </location>
    <ligand>
        <name>shikimate</name>
        <dbReference type="ChEBI" id="CHEBI:36208"/>
    </ligand>
</feature>
<gene>
    <name evidence="4" type="primary">aroE</name>
    <name evidence="7" type="ORF">LGQ03_07395</name>
</gene>
<sequence>MSESATPLCKEPYPQSKSVRVGLVGNGIQESRTPAMHVAEGLSQGLDYRYDLIDPEQLETGGNLPDIVAHAEAAGFSGLNITFPYKQAVIALTDELSEAARKVGAVNTLVFRDGKRFGHNTDFWGFAEGMRNGLPDVKLDRILLIGAGGAGGALAFALQDLGVTELMIVDSRADAASALADRVNTLTGTKTAHVVDDVAKCAASANGIVNATPMGMAKLPGTPIDTALLTPDHWVAEIVYFPLETEFLRIAIAKGCRTLDGSRMAVFQAVRAFQLFTGRDADAARMMATFKGFDAT</sequence>
<dbReference type="InterPro" id="IPR046346">
    <property type="entry name" value="Aminoacid_DH-like_N_sf"/>
</dbReference>
<comment type="caution">
    <text evidence="7">The sequence shown here is derived from an EMBL/GenBank/DDBJ whole genome shotgun (WGS) entry which is preliminary data.</text>
</comment>
<dbReference type="SUPFAM" id="SSF51735">
    <property type="entry name" value="NAD(P)-binding Rossmann-fold domains"/>
    <property type="match status" value="1"/>
</dbReference>
<dbReference type="CDD" id="cd01065">
    <property type="entry name" value="NAD_bind_Shikimate_DH"/>
    <property type="match status" value="1"/>
</dbReference>
<evidence type="ECO:0000313" key="7">
    <source>
        <dbReference type="EMBL" id="MCB5199061.1"/>
    </source>
</evidence>
<dbReference type="EMBL" id="JAJATZ010000003">
    <property type="protein sequence ID" value="MCB5199061.1"/>
    <property type="molecule type" value="Genomic_DNA"/>
</dbReference>
<feature type="binding site" evidence="4">
    <location>
        <position position="82"/>
    </location>
    <ligand>
        <name>shikimate</name>
        <dbReference type="ChEBI" id="CHEBI:36208"/>
    </ligand>
</feature>
<keyword evidence="4" id="KW-0521">NADP</keyword>
<evidence type="ECO:0000256" key="4">
    <source>
        <dbReference type="HAMAP-Rule" id="MF_00222"/>
    </source>
</evidence>
<evidence type="ECO:0000256" key="3">
    <source>
        <dbReference type="ARBA" id="ARBA00023141"/>
    </source>
</evidence>
<feature type="binding site" evidence="4">
    <location>
        <begin position="146"/>
        <end position="150"/>
    </location>
    <ligand>
        <name>NADP(+)</name>
        <dbReference type="ChEBI" id="CHEBI:58349"/>
    </ligand>
</feature>
<evidence type="ECO:0000259" key="6">
    <source>
        <dbReference type="Pfam" id="PF18317"/>
    </source>
</evidence>
<comment type="pathway">
    <text evidence="1 4">Metabolic intermediate biosynthesis; chorismate biosynthesis; chorismate from D-erythrose 4-phosphate and phosphoenolpyruvate: step 4/7.</text>
</comment>
<dbReference type="SUPFAM" id="SSF53223">
    <property type="entry name" value="Aminoacid dehydrogenase-like, N-terminal domain"/>
    <property type="match status" value="1"/>
</dbReference>
<evidence type="ECO:0000259" key="5">
    <source>
        <dbReference type="Pfam" id="PF08501"/>
    </source>
</evidence>
<feature type="binding site" evidence="4">
    <location>
        <position position="98"/>
    </location>
    <ligand>
        <name>NADP(+)</name>
        <dbReference type="ChEBI" id="CHEBI:58349"/>
    </ligand>
</feature>
<feature type="domain" description="Shikimate dehydrogenase substrate binding N-terminal" evidence="5">
    <location>
        <begin position="23"/>
        <end position="109"/>
    </location>
</feature>
<keyword evidence="4" id="KW-0028">Amino-acid biosynthesis</keyword>
<feature type="domain" description="SDH C-terminal" evidence="6">
    <location>
        <begin position="261"/>
        <end position="288"/>
    </location>
</feature>
<feature type="binding site" evidence="4">
    <location>
        <position position="107"/>
    </location>
    <ligand>
        <name>shikimate</name>
        <dbReference type="ChEBI" id="CHEBI:36208"/>
    </ligand>
</feature>